<evidence type="ECO:0000259" key="5">
    <source>
        <dbReference type="PROSITE" id="PS50835"/>
    </source>
</evidence>
<feature type="domain" description="CUB" evidence="3">
    <location>
        <begin position="36"/>
        <end position="152"/>
    </location>
</feature>
<dbReference type="PANTHER" id="PTHR24035">
    <property type="entry name" value="MULTIPLE EPIDERMAL GROWTH FACTOR-LIKE DOMAINS PROTEIN"/>
    <property type="match status" value="1"/>
</dbReference>
<dbReference type="PROSITE" id="PS50026">
    <property type="entry name" value="EGF_3"/>
    <property type="match status" value="2"/>
</dbReference>
<dbReference type="SMART" id="SM00181">
    <property type="entry name" value="EGF"/>
    <property type="match status" value="4"/>
</dbReference>
<dbReference type="OrthoDB" id="10487303at2759"/>
<dbReference type="InterPro" id="IPR035914">
    <property type="entry name" value="Sperma_CUB_dom_sf"/>
</dbReference>
<dbReference type="InterPro" id="IPR036179">
    <property type="entry name" value="Ig-like_dom_sf"/>
</dbReference>
<dbReference type="PANTHER" id="PTHR24035:SF109">
    <property type="entry name" value="PROTEIN DRAPER"/>
    <property type="match status" value="1"/>
</dbReference>
<keyword evidence="1 2" id="KW-1015">Disulfide bond</keyword>
<feature type="disulfide bond" evidence="2">
    <location>
        <begin position="430"/>
        <end position="439"/>
    </location>
</feature>
<comment type="caution">
    <text evidence="6">The sequence shown here is derived from an EMBL/GenBank/DDBJ whole genome shotgun (WGS) entry which is preliminary data.</text>
</comment>
<feature type="domain" description="EGF-like" evidence="4">
    <location>
        <begin position="170"/>
        <end position="200"/>
    </location>
</feature>
<dbReference type="PROSITE" id="PS01180">
    <property type="entry name" value="CUB"/>
    <property type="match status" value="1"/>
</dbReference>
<dbReference type="PROSITE" id="PS00022">
    <property type="entry name" value="EGF_1"/>
    <property type="match status" value="2"/>
</dbReference>
<feature type="domain" description="Ig-like" evidence="5">
    <location>
        <begin position="258"/>
        <end position="391"/>
    </location>
</feature>
<dbReference type="InterPro" id="IPR000859">
    <property type="entry name" value="CUB_dom"/>
</dbReference>
<keyword evidence="7" id="KW-1185">Reference proteome</keyword>
<evidence type="ECO:0000313" key="6">
    <source>
        <dbReference type="EMBL" id="KAJ8050724.1"/>
    </source>
</evidence>
<evidence type="ECO:0000256" key="1">
    <source>
        <dbReference type="ARBA" id="ARBA00023157"/>
    </source>
</evidence>
<feature type="disulfide bond" evidence="2">
    <location>
        <begin position="174"/>
        <end position="184"/>
    </location>
</feature>
<dbReference type="SUPFAM" id="SSF48726">
    <property type="entry name" value="Immunoglobulin"/>
    <property type="match status" value="1"/>
</dbReference>
<protein>
    <submittedName>
        <fullName evidence="6">Tyrosine-protein kinase receptor Tie-1</fullName>
    </submittedName>
</protein>
<feature type="domain" description="EGF-like" evidence="4">
    <location>
        <begin position="404"/>
        <end position="440"/>
    </location>
</feature>
<dbReference type="AlphaFoldDB" id="A0A9Q1CU31"/>
<sequence length="538" mass="58035">MCSCSTINNGPICNFDGTNEYEPIPPPVPPTLTSTCGSTIQLSYDSSNANVLLYPNSYIDGPPVDANPCVWDINGPEGSHHAIIFQDFDLEHVIDRFRILYTDGRDSDGFMIYSSSITSLPYMRSGTTTTFPFIGTPIVIDSHMFQIIYSGNTADLNTNGGPVIEVHLLGVGICSTPCLNGGQCSASCDCNDGFQGQVCEQTTPQDYTCLVKNAYVKPYFAYPVQLYAIAGTNTISSDSFNFHVYNFKSSYTYESLPPNAVTDIVSFGSVLSLPSTCDSKSGSSRTKALACYFEEDDFNEAIKIPAIVNPKSDLLSPVGRFTQTVSLNDAEVTLSVQHIATKQYALRWRFNGLVQQKWNGQSSITITNIEIKDSGIYECFIRGGSDYYVVTYRLIVRGCPDNMYGPDCAQTCPTCQNGGTCSDVYGSCICPPGYAGAVCDELLTGSTISRNTALTCPGLGITYAGCKYVMFCLPDPGGCMCMPGWLGNNCDTPCDPLKFGLECQFDCHCDSDGQCDVATGACPNGCAPTFTGPNCQTT</sequence>
<gene>
    <name evidence="6" type="ORF">HOLleu_04033</name>
</gene>
<dbReference type="SUPFAM" id="SSF57196">
    <property type="entry name" value="EGF/Laminin"/>
    <property type="match status" value="2"/>
</dbReference>
<keyword evidence="2" id="KW-0245">EGF-like domain</keyword>
<evidence type="ECO:0000259" key="4">
    <source>
        <dbReference type="PROSITE" id="PS50026"/>
    </source>
</evidence>
<keyword evidence="6" id="KW-0675">Receptor</keyword>
<accession>A0A9Q1CU31</accession>
<reference evidence="6" key="1">
    <citation type="submission" date="2021-10" db="EMBL/GenBank/DDBJ databases">
        <title>Tropical sea cucumber genome reveals ecological adaptation and Cuvierian tubules defense mechanism.</title>
        <authorList>
            <person name="Chen T."/>
        </authorList>
    </citation>
    <scope>NUCLEOTIDE SEQUENCE</scope>
    <source>
        <strain evidence="6">Nanhai2018</strain>
        <tissue evidence="6">Muscle</tissue>
    </source>
</reference>
<dbReference type="Gene3D" id="2.60.40.10">
    <property type="entry name" value="Immunoglobulins"/>
    <property type="match status" value="1"/>
</dbReference>
<dbReference type="PROSITE" id="PS50835">
    <property type="entry name" value="IG_LIKE"/>
    <property type="match status" value="1"/>
</dbReference>
<dbReference type="CDD" id="cd00054">
    <property type="entry name" value="EGF_CA"/>
    <property type="match status" value="2"/>
</dbReference>
<dbReference type="GO" id="GO:0016301">
    <property type="term" value="F:kinase activity"/>
    <property type="evidence" value="ECO:0007669"/>
    <property type="project" value="UniProtKB-KW"/>
</dbReference>
<dbReference type="Gene3D" id="2.60.120.290">
    <property type="entry name" value="Spermadhesin, CUB domain"/>
    <property type="match status" value="1"/>
</dbReference>
<name>A0A9Q1CU31_HOLLE</name>
<dbReference type="PROSITE" id="PS01186">
    <property type="entry name" value="EGF_2"/>
    <property type="match status" value="2"/>
</dbReference>
<dbReference type="Gene3D" id="2.170.300.10">
    <property type="entry name" value="Tie2 ligand-binding domain superfamily"/>
    <property type="match status" value="1"/>
</dbReference>
<dbReference type="Proteomes" id="UP001152320">
    <property type="component" value="Chromosome 1"/>
</dbReference>
<evidence type="ECO:0000256" key="2">
    <source>
        <dbReference type="PROSITE-ProRule" id="PRU00076"/>
    </source>
</evidence>
<dbReference type="InterPro" id="IPR007110">
    <property type="entry name" value="Ig-like_dom"/>
</dbReference>
<dbReference type="Gene3D" id="2.10.25.10">
    <property type="entry name" value="Laminin"/>
    <property type="match status" value="1"/>
</dbReference>
<dbReference type="InterPro" id="IPR052108">
    <property type="entry name" value="MEGF/SIB"/>
</dbReference>
<feature type="disulfide bond" evidence="2">
    <location>
        <begin position="190"/>
        <end position="199"/>
    </location>
</feature>
<dbReference type="InterPro" id="IPR013783">
    <property type="entry name" value="Ig-like_fold"/>
</dbReference>
<organism evidence="6 7">
    <name type="scientific">Holothuria leucospilota</name>
    <name type="common">Black long sea cucumber</name>
    <name type="synonym">Mertensiothuria leucospilota</name>
    <dbReference type="NCBI Taxonomy" id="206669"/>
    <lineage>
        <taxon>Eukaryota</taxon>
        <taxon>Metazoa</taxon>
        <taxon>Echinodermata</taxon>
        <taxon>Eleutherozoa</taxon>
        <taxon>Echinozoa</taxon>
        <taxon>Holothuroidea</taxon>
        <taxon>Aspidochirotacea</taxon>
        <taxon>Aspidochirotida</taxon>
        <taxon>Holothuriidae</taxon>
        <taxon>Holothuria</taxon>
    </lineage>
</organism>
<keyword evidence="6" id="KW-0418">Kinase</keyword>
<comment type="caution">
    <text evidence="2">Lacks conserved residue(s) required for the propagation of feature annotation.</text>
</comment>
<dbReference type="SUPFAM" id="SSF49854">
    <property type="entry name" value="Spermadhesin, CUB domain"/>
    <property type="match status" value="1"/>
</dbReference>
<evidence type="ECO:0000313" key="7">
    <source>
        <dbReference type="Proteomes" id="UP001152320"/>
    </source>
</evidence>
<dbReference type="InterPro" id="IPR000742">
    <property type="entry name" value="EGF"/>
</dbReference>
<evidence type="ECO:0000259" key="3">
    <source>
        <dbReference type="PROSITE" id="PS01180"/>
    </source>
</evidence>
<dbReference type="EMBL" id="JAIZAY010000001">
    <property type="protein sequence ID" value="KAJ8050724.1"/>
    <property type="molecule type" value="Genomic_DNA"/>
</dbReference>
<proteinExistence type="predicted"/>
<keyword evidence="6" id="KW-0808">Transferase</keyword>